<evidence type="ECO:0000313" key="6">
    <source>
        <dbReference type="Proteomes" id="UP000031036"/>
    </source>
</evidence>
<sequence>MPNGDSEQRPLAQQLDNNEEEFAEEGAISDSVITKANMAAMKERKKSLMTRLIPGRNAPMDHKRTGFARSEEVGVPEGLSIPPDRFQGPFTKQTSKESTDSSHSDNWGPILSEGPLGTFVDNLGPGQVVGRQVLASPVLGEIQVGIAAGRTGIDVEIIRAKNLVVKPGVKINPAPYVKVYLIEGKQCIAKAKTNAVRKTTAPLFQQHLVFSESPRNKMLQITVLGDYGRMERKSFMGVAQIRLDDLELGPEPLIGWYKLYHSSSLAGTGPIRKDSETSLVEMRS</sequence>
<dbReference type="GO" id="GO:0042734">
    <property type="term" value="C:presynaptic membrane"/>
    <property type="evidence" value="ECO:0007669"/>
    <property type="project" value="TreeGrafter"/>
</dbReference>
<organism evidence="5 6">
    <name type="scientific">Toxocara canis</name>
    <name type="common">Canine roundworm</name>
    <dbReference type="NCBI Taxonomy" id="6265"/>
    <lineage>
        <taxon>Eukaryota</taxon>
        <taxon>Metazoa</taxon>
        <taxon>Ecdysozoa</taxon>
        <taxon>Nematoda</taxon>
        <taxon>Chromadorea</taxon>
        <taxon>Rhabditida</taxon>
        <taxon>Spirurina</taxon>
        <taxon>Ascaridomorpha</taxon>
        <taxon>Ascaridoidea</taxon>
        <taxon>Toxocaridae</taxon>
        <taxon>Toxocara</taxon>
    </lineage>
</organism>
<dbReference type="SUPFAM" id="SSF49562">
    <property type="entry name" value="C2 domain (Calcium/lipid-binding domain, CaLB)"/>
    <property type="match status" value="1"/>
</dbReference>
<dbReference type="PROSITE" id="PS50004">
    <property type="entry name" value="C2"/>
    <property type="match status" value="1"/>
</dbReference>
<dbReference type="Gene3D" id="2.60.40.150">
    <property type="entry name" value="C2 domain"/>
    <property type="match status" value="1"/>
</dbReference>
<dbReference type="Proteomes" id="UP000031036">
    <property type="component" value="Unassembled WGS sequence"/>
</dbReference>
<evidence type="ECO:0000256" key="2">
    <source>
        <dbReference type="ARBA" id="ARBA00034103"/>
    </source>
</evidence>
<evidence type="ECO:0000259" key="4">
    <source>
        <dbReference type="PROSITE" id="PS50004"/>
    </source>
</evidence>
<dbReference type="GO" id="GO:0031267">
    <property type="term" value="F:small GTPase binding"/>
    <property type="evidence" value="ECO:0007669"/>
    <property type="project" value="InterPro"/>
</dbReference>
<keyword evidence="6" id="KW-1185">Reference proteome</keyword>
<evidence type="ECO:0000256" key="3">
    <source>
        <dbReference type="SAM" id="MobiDB-lite"/>
    </source>
</evidence>
<dbReference type="GO" id="GO:0044325">
    <property type="term" value="F:transmembrane transporter binding"/>
    <property type="evidence" value="ECO:0007669"/>
    <property type="project" value="TreeGrafter"/>
</dbReference>
<dbReference type="PANTHER" id="PTHR12157:SF21">
    <property type="entry name" value="RAB3 INTERACTING MOLECULE, ISOFORM F"/>
    <property type="match status" value="1"/>
</dbReference>
<dbReference type="GO" id="GO:0050806">
    <property type="term" value="P:positive regulation of synaptic transmission"/>
    <property type="evidence" value="ECO:0007669"/>
    <property type="project" value="TreeGrafter"/>
</dbReference>
<evidence type="ECO:0000256" key="1">
    <source>
        <dbReference type="ARBA" id="ARBA00023018"/>
    </source>
</evidence>
<dbReference type="CDD" id="cd04028">
    <property type="entry name" value="C2B_RIM1alpha"/>
    <property type="match status" value="1"/>
</dbReference>
<comment type="subcellular location">
    <subcellularLocation>
        <location evidence="2">Synapse</location>
    </subcellularLocation>
</comment>
<dbReference type="InterPro" id="IPR039032">
    <property type="entry name" value="Rim-like"/>
</dbReference>
<feature type="compositionally biased region" description="Basic and acidic residues" evidence="3">
    <location>
        <begin position="94"/>
        <end position="103"/>
    </location>
</feature>
<dbReference type="GO" id="GO:0048791">
    <property type="term" value="P:calcium ion-regulated exocytosis of neurotransmitter"/>
    <property type="evidence" value="ECO:0007669"/>
    <property type="project" value="TreeGrafter"/>
</dbReference>
<feature type="region of interest" description="Disordered" evidence="3">
    <location>
        <begin position="71"/>
        <end position="110"/>
    </location>
</feature>
<dbReference type="AlphaFoldDB" id="A0A0B2VT40"/>
<evidence type="ECO:0000313" key="5">
    <source>
        <dbReference type="EMBL" id="KHN84557.1"/>
    </source>
</evidence>
<reference evidence="5 6" key="1">
    <citation type="submission" date="2014-11" db="EMBL/GenBank/DDBJ databases">
        <title>Genetic blueprint of the zoonotic pathogen Toxocara canis.</title>
        <authorList>
            <person name="Zhu X.-Q."/>
            <person name="Korhonen P.K."/>
            <person name="Cai H."/>
            <person name="Young N.D."/>
            <person name="Nejsum P."/>
            <person name="von Samson-Himmelstjerna G."/>
            <person name="Boag P.R."/>
            <person name="Tan P."/>
            <person name="Li Q."/>
            <person name="Min J."/>
            <person name="Yang Y."/>
            <person name="Wang X."/>
            <person name="Fang X."/>
            <person name="Hall R.S."/>
            <person name="Hofmann A."/>
            <person name="Sternberg P.W."/>
            <person name="Jex A.R."/>
            <person name="Gasser R.B."/>
        </authorList>
    </citation>
    <scope>NUCLEOTIDE SEQUENCE [LARGE SCALE GENOMIC DNA]</scope>
    <source>
        <strain evidence="5">PN_DK_2014</strain>
    </source>
</reference>
<dbReference type="PANTHER" id="PTHR12157">
    <property type="entry name" value="REGULATING SYNAPTIC MEMBRANE EXOCYTOSIS PROTEIN"/>
    <property type="match status" value="1"/>
</dbReference>
<proteinExistence type="predicted"/>
<dbReference type="OrthoDB" id="420032at2759"/>
<dbReference type="STRING" id="6265.A0A0B2VT40"/>
<comment type="caution">
    <text evidence="5">The sequence shown here is derived from an EMBL/GenBank/DDBJ whole genome shotgun (WGS) entry which is preliminary data.</text>
</comment>
<dbReference type="InterPro" id="IPR000008">
    <property type="entry name" value="C2_dom"/>
</dbReference>
<keyword evidence="1" id="KW-0770">Synapse</keyword>
<dbReference type="SMART" id="SM00239">
    <property type="entry name" value="C2"/>
    <property type="match status" value="1"/>
</dbReference>
<dbReference type="GO" id="GO:0048167">
    <property type="term" value="P:regulation of synaptic plasticity"/>
    <property type="evidence" value="ECO:0007669"/>
    <property type="project" value="TreeGrafter"/>
</dbReference>
<feature type="region of interest" description="Disordered" evidence="3">
    <location>
        <begin position="1"/>
        <end position="31"/>
    </location>
</feature>
<protein>
    <submittedName>
        <fullName evidence="5">Rab-3-interacting molecule unc-10</fullName>
    </submittedName>
</protein>
<dbReference type="EMBL" id="JPKZ01000914">
    <property type="protein sequence ID" value="KHN84557.1"/>
    <property type="molecule type" value="Genomic_DNA"/>
</dbReference>
<dbReference type="Pfam" id="PF00168">
    <property type="entry name" value="C2"/>
    <property type="match status" value="1"/>
</dbReference>
<dbReference type="GO" id="GO:0048788">
    <property type="term" value="C:cytoskeleton of presynaptic active zone"/>
    <property type="evidence" value="ECO:0007669"/>
    <property type="project" value="TreeGrafter"/>
</dbReference>
<name>A0A0B2VT40_TOXCA</name>
<dbReference type="InterPro" id="IPR035892">
    <property type="entry name" value="C2_domain_sf"/>
</dbReference>
<dbReference type="FunFam" id="2.60.40.150:FF:000001">
    <property type="entry name" value="Regulating synaptic membrane exocytosis 3, isoform CRA_a"/>
    <property type="match status" value="1"/>
</dbReference>
<feature type="domain" description="C2" evidence="4">
    <location>
        <begin position="138"/>
        <end position="257"/>
    </location>
</feature>
<gene>
    <name evidence="5" type="primary">unc-10</name>
    <name evidence="5" type="ORF">Tcan_16816</name>
</gene>
<dbReference type="GO" id="GO:0042391">
    <property type="term" value="P:regulation of membrane potential"/>
    <property type="evidence" value="ECO:0007669"/>
    <property type="project" value="TreeGrafter"/>
</dbReference>
<accession>A0A0B2VT40</accession>